<dbReference type="PRINTS" id="PR00455">
    <property type="entry name" value="HTHTETR"/>
</dbReference>
<protein>
    <submittedName>
        <fullName evidence="7">TetR family transcriptional regulator</fullName>
    </submittedName>
</protein>
<sequence length="203" mass="22164">MARGRYSVGDERRQHIVEAAAARFASEGYHRTAMTTIASDVGISEGGLLHHFRSKKHLLVAVAQERFESSARWWDALPDDVIGLATLQYMVDATRRYLAEPGLISLVVLVNAEAADPSSPAHEVYAGRYDIAVQGLGERLRAGIDRDGLDPDIDYDAVARECLAVSDGLQLQWVMSNGTIDIVAGVKAHIDRLGPALRRRGTT</sequence>
<evidence type="ECO:0000256" key="4">
    <source>
        <dbReference type="ARBA" id="ARBA00023163"/>
    </source>
</evidence>
<dbReference type="EMBL" id="LVHI01000019">
    <property type="protein sequence ID" value="OAK53469.1"/>
    <property type="molecule type" value="Genomic_DNA"/>
</dbReference>
<proteinExistence type="predicted"/>
<reference evidence="7 8" key="1">
    <citation type="submission" date="2016-03" db="EMBL/GenBank/DDBJ databases">
        <title>Genome sequence of Rhodococcus kyotonensis KB10.</title>
        <authorList>
            <person name="Jeong H."/>
            <person name="Hong C.E."/>
            <person name="Jo S.H."/>
            <person name="Park J.M."/>
        </authorList>
    </citation>
    <scope>NUCLEOTIDE SEQUENCE [LARGE SCALE GENOMIC DNA]</scope>
    <source>
        <strain evidence="7 8">KB10</strain>
    </source>
</reference>
<dbReference type="Pfam" id="PF13977">
    <property type="entry name" value="TetR_C_6"/>
    <property type="match status" value="1"/>
</dbReference>
<dbReference type="InterPro" id="IPR009057">
    <property type="entry name" value="Homeodomain-like_sf"/>
</dbReference>
<evidence type="ECO:0000256" key="2">
    <source>
        <dbReference type="ARBA" id="ARBA00023015"/>
    </source>
</evidence>
<evidence type="ECO:0000313" key="8">
    <source>
        <dbReference type="Proteomes" id="UP000077519"/>
    </source>
</evidence>
<dbReference type="Pfam" id="PF00440">
    <property type="entry name" value="TetR_N"/>
    <property type="match status" value="1"/>
</dbReference>
<dbReference type="InterPro" id="IPR039538">
    <property type="entry name" value="BetI_C"/>
</dbReference>
<evidence type="ECO:0000256" key="3">
    <source>
        <dbReference type="ARBA" id="ARBA00023125"/>
    </source>
</evidence>
<feature type="DNA-binding region" description="H-T-H motif" evidence="5">
    <location>
        <begin position="33"/>
        <end position="52"/>
    </location>
</feature>
<dbReference type="Proteomes" id="UP000077519">
    <property type="component" value="Unassembled WGS sequence"/>
</dbReference>
<evidence type="ECO:0000313" key="7">
    <source>
        <dbReference type="EMBL" id="OAK53469.1"/>
    </source>
</evidence>
<dbReference type="PROSITE" id="PS50977">
    <property type="entry name" value="HTH_TETR_2"/>
    <property type="match status" value="1"/>
</dbReference>
<dbReference type="SUPFAM" id="SSF48498">
    <property type="entry name" value="Tetracyclin repressor-like, C-terminal domain"/>
    <property type="match status" value="1"/>
</dbReference>
<gene>
    <name evidence="7" type="ORF">A3K89_23170</name>
</gene>
<evidence type="ECO:0000256" key="5">
    <source>
        <dbReference type="PROSITE-ProRule" id="PRU00335"/>
    </source>
</evidence>
<keyword evidence="3 5" id="KW-0238">DNA-binding</keyword>
<dbReference type="AlphaFoldDB" id="A0A177YE47"/>
<keyword evidence="8" id="KW-1185">Reference proteome</keyword>
<dbReference type="InterPro" id="IPR001647">
    <property type="entry name" value="HTH_TetR"/>
</dbReference>
<comment type="caution">
    <text evidence="7">The sequence shown here is derived from an EMBL/GenBank/DDBJ whole genome shotgun (WGS) entry which is preliminary data.</text>
</comment>
<dbReference type="RefSeq" id="WP_068427241.1">
    <property type="nucleotide sequence ID" value="NZ_LVHI01000019.1"/>
</dbReference>
<evidence type="ECO:0000256" key="1">
    <source>
        <dbReference type="ARBA" id="ARBA00022491"/>
    </source>
</evidence>
<accession>A0A177YE47</accession>
<feature type="domain" description="HTH tetR-type" evidence="6">
    <location>
        <begin position="10"/>
        <end position="70"/>
    </location>
</feature>
<keyword evidence="2" id="KW-0805">Transcription regulation</keyword>
<dbReference type="GO" id="GO:0003677">
    <property type="term" value="F:DNA binding"/>
    <property type="evidence" value="ECO:0007669"/>
    <property type="project" value="UniProtKB-UniRule"/>
</dbReference>
<dbReference type="PANTHER" id="PTHR47506:SF6">
    <property type="entry name" value="HTH-TYPE TRANSCRIPTIONAL REPRESSOR NEMR"/>
    <property type="match status" value="1"/>
</dbReference>
<keyword evidence="1" id="KW-0678">Repressor</keyword>
<name>A0A177YE47_9NOCA</name>
<dbReference type="SUPFAM" id="SSF46689">
    <property type="entry name" value="Homeodomain-like"/>
    <property type="match status" value="1"/>
</dbReference>
<dbReference type="Gene3D" id="1.10.357.10">
    <property type="entry name" value="Tetracycline Repressor, domain 2"/>
    <property type="match status" value="1"/>
</dbReference>
<dbReference type="InterPro" id="IPR036271">
    <property type="entry name" value="Tet_transcr_reg_TetR-rel_C_sf"/>
</dbReference>
<evidence type="ECO:0000259" key="6">
    <source>
        <dbReference type="PROSITE" id="PS50977"/>
    </source>
</evidence>
<dbReference type="PANTHER" id="PTHR47506">
    <property type="entry name" value="TRANSCRIPTIONAL REGULATORY PROTEIN"/>
    <property type="match status" value="1"/>
</dbReference>
<organism evidence="7 8">
    <name type="scientific">Rhodococcoides kyotonense</name>
    <dbReference type="NCBI Taxonomy" id="398843"/>
    <lineage>
        <taxon>Bacteria</taxon>
        <taxon>Bacillati</taxon>
        <taxon>Actinomycetota</taxon>
        <taxon>Actinomycetes</taxon>
        <taxon>Mycobacteriales</taxon>
        <taxon>Nocardiaceae</taxon>
        <taxon>Rhodococcoides</taxon>
    </lineage>
</organism>
<keyword evidence="4" id="KW-0804">Transcription</keyword>